<dbReference type="SUPFAM" id="SSF51658">
    <property type="entry name" value="Xylose isomerase-like"/>
    <property type="match status" value="1"/>
</dbReference>
<proteinExistence type="predicted"/>
<dbReference type="InterPro" id="IPR036237">
    <property type="entry name" value="Xyl_isomerase-like_sf"/>
</dbReference>
<evidence type="ECO:0000313" key="3">
    <source>
        <dbReference type="Proteomes" id="UP001248709"/>
    </source>
</evidence>
<dbReference type="EMBL" id="JAUSUY010000011">
    <property type="protein sequence ID" value="MDT3427223.1"/>
    <property type="molecule type" value="Genomic_DNA"/>
</dbReference>
<gene>
    <name evidence="2" type="ORF">J2Z22_002774</name>
</gene>
<dbReference type="Pfam" id="PF01261">
    <property type="entry name" value="AP_endonuc_2"/>
    <property type="match status" value="1"/>
</dbReference>
<feature type="domain" description="Xylose isomerase-like TIM barrel" evidence="1">
    <location>
        <begin position="26"/>
        <end position="210"/>
    </location>
</feature>
<dbReference type="Gene3D" id="3.20.20.150">
    <property type="entry name" value="Divalent-metal-dependent TIM barrel enzymes"/>
    <property type="match status" value="1"/>
</dbReference>
<name>A0ABU3H8S3_9BACL</name>
<evidence type="ECO:0000313" key="2">
    <source>
        <dbReference type="EMBL" id="MDT3427223.1"/>
    </source>
</evidence>
<accession>A0ABU3H8S3</accession>
<dbReference type="RefSeq" id="WP_025702949.1">
    <property type="nucleotide sequence ID" value="NZ_JAUSUY010000011.1"/>
</dbReference>
<dbReference type="Proteomes" id="UP001248709">
    <property type="component" value="Unassembled WGS sequence"/>
</dbReference>
<protein>
    <submittedName>
        <fullName evidence="2">Sugar phosphate isomerase/epimerase</fullName>
    </submittedName>
</protein>
<dbReference type="GO" id="GO:0016853">
    <property type="term" value="F:isomerase activity"/>
    <property type="evidence" value="ECO:0007669"/>
    <property type="project" value="UniProtKB-KW"/>
</dbReference>
<keyword evidence="3" id="KW-1185">Reference proteome</keyword>
<comment type="caution">
    <text evidence="2">The sequence shown here is derived from an EMBL/GenBank/DDBJ whole genome shotgun (WGS) entry which is preliminary data.</text>
</comment>
<dbReference type="InterPro" id="IPR013022">
    <property type="entry name" value="Xyl_isomerase-like_TIM-brl"/>
</dbReference>
<evidence type="ECO:0000259" key="1">
    <source>
        <dbReference type="Pfam" id="PF01261"/>
    </source>
</evidence>
<keyword evidence="2" id="KW-0413">Isomerase</keyword>
<reference evidence="2 3" key="1">
    <citation type="submission" date="2023-07" db="EMBL/GenBank/DDBJ databases">
        <title>Genomic Encyclopedia of Type Strains, Phase IV (KMG-IV): sequencing the most valuable type-strain genomes for metagenomic binning, comparative biology and taxonomic classification.</title>
        <authorList>
            <person name="Goeker M."/>
        </authorList>
    </citation>
    <scope>NUCLEOTIDE SEQUENCE [LARGE SCALE GENOMIC DNA]</scope>
    <source>
        <strain evidence="2 3">T98</strain>
    </source>
</reference>
<sequence>MNAVFVPTSVFGSACGAQYGLAERIQSGGADGIEIRRELFLPGALPLAECREANLRSGLRCVYSVPMELWNAEGRLNEELLSHILAEALVLKAEMLKVSLGHYAGVRGFASEEELRSAEHERIGQLDRLLRRHRGEAGALTLLIENDQTSYGGRAENLKAFFQAVERYGLDGVKMTFDTGNWLYSGEDPLKAAETFAPYVAYIHCKHVIRSGGVWVTLPLPQDEDAPWRKLLGLLPGNVPRAIEFGLPGEGCLEGYIGMLREGCSGAMSAEAAKTGKGIA</sequence>
<organism evidence="2 3">
    <name type="scientific">Paenibacillus forsythiae</name>
    <dbReference type="NCBI Taxonomy" id="365616"/>
    <lineage>
        <taxon>Bacteria</taxon>
        <taxon>Bacillati</taxon>
        <taxon>Bacillota</taxon>
        <taxon>Bacilli</taxon>
        <taxon>Bacillales</taxon>
        <taxon>Paenibacillaceae</taxon>
        <taxon>Paenibacillus</taxon>
    </lineage>
</organism>